<evidence type="ECO:0000256" key="1">
    <source>
        <dbReference type="ARBA" id="ARBA00004496"/>
    </source>
</evidence>
<dbReference type="PANTHER" id="PTHR46545">
    <property type="entry name" value="LEUCINE-RICH REPEAT-CONTAINING PROTEIN 51"/>
    <property type="match status" value="1"/>
</dbReference>
<dbReference type="AlphaFoldDB" id="A0A8C6P6J1"/>
<evidence type="ECO:0000256" key="4">
    <source>
        <dbReference type="ARBA" id="ARBA00022737"/>
    </source>
</evidence>
<dbReference type="InterPro" id="IPR032675">
    <property type="entry name" value="LRR_dom_sf"/>
</dbReference>
<proteinExistence type="predicted"/>
<organism evidence="5 6">
    <name type="scientific">Nothobranchius furzeri</name>
    <name type="common">Turquoise killifish</name>
    <dbReference type="NCBI Taxonomy" id="105023"/>
    <lineage>
        <taxon>Eukaryota</taxon>
        <taxon>Metazoa</taxon>
        <taxon>Chordata</taxon>
        <taxon>Craniata</taxon>
        <taxon>Vertebrata</taxon>
        <taxon>Euteleostomi</taxon>
        <taxon>Actinopterygii</taxon>
        <taxon>Neopterygii</taxon>
        <taxon>Teleostei</taxon>
        <taxon>Neoteleostei</taxon>
        <taxon>Acanthomorphata</taxon>
        <taxon>Ovalentaria</taxon>
        <taxon>Atherinomorphae</taxon>
        <taxon>Cyprinodontiformes</taxon>
        <taxon>Nothobranchiidae</taxon>
        <taxon>Nothobranchius</taxon>
    </lineage>
</organism>
<comment type="subcellular location">
    <subcellularLocation>
        <location evidence="1">Cytoplasm</location>
    </subcellularLocation>
</comment>
<dbReference type="Proteomes" id="UP000694548">
    <property type="component" value="Chromosome sgr12"/>
</dbReference>
<dbReference type="GeneTree" id="ENSGT00510000047925"/>
<dbReference type="Ensembl" id="ENSNFUT00015040643.1">
    <property type="protein sequence ID" value="ENSNFUP00015038935.1"/>
    <property type="gene ID" value="ENSNFUG00015018773.1"/>
</dbReference>
<sequence>MEINGPPVDFCFYKITDISDVMSMTPLTGLCPLRKNSEQKYLSRSIRLRNNNLTNISGLELMIAHFLAQPSNFSWLDMSFNQITAIDPVLCELKHLSDLNKLAQLSQLHSITLHENAVEKTKGYRWQPDLFKTDILAVLEIFGVAHQTGPCGSSGRV</sequence>
<evidence type="ECO:0000256" key="2">
    <source>
        <dbReference type="ARBA" id="ARBA00022490"/>
    </source>
</evidence>
<keyword evidence="4" id="KW-0677">Repeat</keyword>
<evidence type="ECO:0000313" key="6">
    <source>
        <dbReference type="Proteomes" id="UP000694548"/>
    </source>
</evidence>
<keyword evidence="3" id="KW-0433">Leucine-rich repeat</keyword>
<dbReference type="Gene3D" id="3.80.10.10">
    <property type="entry name" value="Ribonuclease Inhibitor"/>
    <property type="match status" value="1"/>
</dbReference>
<evidence type="ECO:0000313" key="5">
    <source>
        <dbReference type="Ensembl" id="ENSNFUP00015038935.1"/>
    </source>
</evidence>
<reference evidence="5" key="2">
    <citation type="submission" date="2025-08" db="UniProtKB">
        <authorList>
            <consortium name="Ensembl"/>
        </authorList>
    </citation>
    <scope>IDENTIFICATION</scope>
</reference>
<dbReference type="PANTHER" id="PTHR46545:SF1">
    <property type="entry name" value="LEUCINE-RICH REPEAT-CONTAINING PROTEIN 51"/>
    <property type="match status" value="1"/>
</dbReference>
<reference evidence="5" key="3">
    <citation type="submission" date="2025-09" db="UniProtKB">
        <authorList>
            <consortium name="Ensembl"/>
        </authorList>
    </citation>
    <scope>IDENTIFICATION</scope>
</reference>
<keyword evidence="6" id="KW-1185">Reference proteome</keyword>
<protein>
    <recommendedName>
        <fullName evidence="7">Leucine-rich repeat-containing protein 51</fullName>
    </recommendedName>
</protein>
<dbReference type="GO" id="GO:0005737">
    <property type="term" value="C:cytoplasm"/>
    <property type="evidence" value="ECO:0007669"/>
    <property type="project" value="UniProtKB-SubCell"/>
</dbReference>
<reference evidence="5" key="1">
    <citation type="submission" date="2014-08" db="EMBL/GenBank/DDBJ databases">
        <authorList>
            <person name="Senf B."/>
            <person name="Petzold A."/>
            <person name="Downie B.R."/>
            <person name="Koch P."/>
            <person name="Platzer M."/>
        </authorList>
    </citation>
    <scope>NUCLEOTIDE SEQUENCE [LARGE SCALE GENOMIC DNA]</scope>
    <source>
        <strain evidence="5">GRZ</strain>
    </source>
</reference>
<evidence type="ECO:0000256" key="3">
    <source>
        <dbReference type="ARBA" id="ARBA00022614"/>
    </source>
</evidence>
<evidence type="ECO:0008006" key="7">
    <source>
        <dbReference type="Google" id="ProtNLM"/>
    </source>
</evidence>
<keyword evidence="2" id="KW-0963">Cytoplasm</keyword>
<dbReference type="SUPFAM" id="SSF52058">
    <property type="entry name" value="L domain-like"/>
    <property type="match status" value="1"/>
</dbReference>
<accession>A0A8C6P6J1</accession>
<name>A0A8C6P6J1_NOTFU</name>